<dbReference type="GO" id="GO:0046872">
    <property type="term" value="F:metal ion binding"/>
    <property type="evidence" value="ECO:0007669"/>
    <property type="project" value="UniProtKB-KW"/>
</dbReference>
<evidence type="ECO:0000256" key="9">
    <source>
        <dbReference type="ARBA" id="ARBA00030003"/>
    </source>
</evidence>
<evidence type="ECO:0000259" key="14">
    <source>
        <dbReference type="PROSITE" id="PS52039"/>
    </source>
</evidence>
<organism evidence="15 16">
    <name type="scientific">Faecalibacterium prausnitzii</name>
    <dbReference type="NCBI Taxonomy" id="853"/>
    <lineage>
        <taxon>Bacteria</taxon>
        <taxon>Bacillati</taxon>
        <taxon>Bacillota</taxon>
        <taxon>Clostridia</taxon>
        <taxon>Eubacteriales</taxon>
        <taxon>Oscillospiraceae</taxon>
        <taxon>Faecalibacterium</taxon>
    </lineage>
</organism>
<dbReference type="RefSeq" id="WP_112090115.1">
    <property type="nucleotide sequence ID" value="NZ_PRLD01000001.1"/>
</dbReference>
<dbReference type="GO" id="GO:0003917">
    <property type="term" value="F:DNA topoisomerase type I (single strand cut, ATP-independent) activity"/>
    <property type="evidence" value="ECO:0007669"/>
    <property type="project" value="UniProtKB-EC"/>
</dbReference>
<evidence type="ECO:0000256" key="10">
    <source>
        <dbReference type="ARBA" id="ARBA00031985"/>
    </source>
</evidence>
<dbReference type="EMBL" id="PRLD01000001">
    <property type="protein sequence ID" value="RAW60924.1"/>
    <property type="molecule type" value="Genomic_DNA"/>
</dbReference>
<dbReference type="PROSITE" id="PS50880">
    <property type="entry name" value="TOPRIM"/>
    <property type="match status" value="1"/>
</dbReference>
<keyword evidence="7" id="KW-0238">DNA-binding</keyword>
<evidence type="ECO:0000256" key="4">
    <source>
        <dbReference type="ARBA" id="ARBA00022723"/>
    </source>
</evidence>
<dbReference type="PRINTS" id="PR00417">
    <property type="entry name" value="PRTPISMRASEI"/>
</dbReference>
<gene>
    <name evidence="15" type="ORF">C4N24_02115</name>
</gene>
<dbReference type="EC" id="5.6.2.1" evidence="3"/>
<dbReference type="AlphaFoldDB" id="A0A329UIY2"/>
<dbReference type="Pfam" id="PF01131">
    <property type="entry name" value="Topoisom_bac"/>
    <property type="match status" value="1"/>
</dbReference>
<evidence type="ECO:0000256" key="1">
    <source>
        <dbReference type="ARBA" id="ARBA00000213"/>
    </source>
</evidence>
<dbReference type="GO" id="GO:0006281">
    <property type="term" value="P:DNA repair"/>
    <property type="evidence" value="ECO:0007669"/>
    <property type="project" value="TreeGrafter"/>
</dbReference>
<keyword evidence="5" id="KW-0460">Magnesium</keyword>
<dbReference type="Gene3D" id="1.10.290.10">
    <property type="entry name" value="Topoisomerase I, domain 4"/>
    <property type="match status" value="1"/>
</dbReference>
<dbReference type="Gene3D" id="3.40.50.140">
    <property type="match status" value="1"/>
</dbReference>
<evidence type="ECO:0000313" key="15">
    <source>
        <dbReference type="EMBL" id="RAW60924.1"/>
    </source>
</evidence>
<dbReference type="InterPro" id="IPR003602">
    <property type="entry name" value="Topo_IA_DNA-bd_dom"/>
</dbReference>
<dbReference type="NCBIfam" id="TIGR01056">
    <property type="entry name" value="topB"/>
    <property type="match status" value="1"/>
</dbReference>
<proteinExistence type="inferred from homology"/>
<dbReference type="InterPro" id="IPR013824">
    <property type="entry name" value="Topo_IA_cen_sub1"/>
</dbReference>
<evidence type="ECO:0000256" key="3">
    <source>
        <dbReference type="ARBA" id="ARBA00012891"/>
    </source>
</evidence>
<dbReference type="PANTHER" id="PTHR11390">
    <property type="entry name" value="PROKARYOTIC DNA TOPOISOMERASE"/>
    <property type="match status" value="1"/>
</dbReference>
<dbReference type="GO" id="GO:0003677">
    <property type="term" value="F:DNA binding"/>
    <property type="evidence" value="ECO:0007669"/>
    <property type="project" value="UniProtKB-KW"/>
</dbReference>
<dbReference type="Gene3D" id="2.70.20.10">
    <property type="entry name" value="Topoisomerase I, domain 3"/>
    <property type="match status" value="1"/>
</dbReference>
<dbReference type="InterPro" id="IPR023405">
    <property type="entry name" value="Topo_IA_core_domain"/>
</dbReference>
<evidence type="ECO:0000259" key="13">
    <source>
        <dbReference type="PROSITE" id="PS50880"/>
    </source>
</evidence>
<dbReference type="GO" id="GO:0006265">
    <property type="term" value="P:DNA topological change"/>
    <property type="evidence" value="ECO:0007669"/>
    <property type="project" value="InterPro"/>
</dbReference>
<dbReference type="InterPro" id="IPR034144">
    <property type="entry name" value="TOPRIM_TopoIII"/>
</dbReference>
<keyword evidence="4" id="KW-0479">Metal-binding</keyword>
<dbReference type="Gene3D" id="1.10.460.10">
    <property type="entry name" value="Topoisomerase I, domain 2"/>
    <property type="match status" value="1"/>
</dbReference>
<dbReference type="InterPro" id="IPR023406">
    <property type="entry name" value="Topo_IA_AS"/>
</dbReference>
<sequence length="700" mass="77344">MKLVIAEKPSVAQSLAAVLGAKERGQGYLQGNGYVVSWCVGHLIGLAAADAYDARYSKWCYEDLPIIPEEWKYTVAPDKKDQYEVLVSLMNRPDVESMVCATDAGREGELIFRLVYDHAGCTKPFERLWISSMEDSAIREGFENLRPGAEYDLLYQAALCRAKADWLVGISGTRLFSTLYRKTLNIGRVMTPTLALVVDRETAISDFKKEKFYTVVLDCGKFTAASERCENRKAADHLSAACSTQAAVVQSVEKKQKSTQPPKLYDLTSLQRDGNRLFGYTAQQVLDYAQALYEKKLLTYPRTDSNYLTEDMKDTIPALCELATSALPFSVAALSVDASRIINNSKVSDHHALLPTKQISGTDLSSLPAGERNILTLVTVRLLCAVGEKHLYEDTTAVLLCGGVTFTAKGRVVVSPGFKAVEQAFFATLKKKPEDDSKDEDAKALPPLIEGQTFEKVRASTKEGTTSPPRHFTEDLLLSAMEHASAEEFAEIEGAERTGLGTPATRAGVLEKLVRGGFLERKGRQLLPTKKGFNLIVVLPDSVKSARLTAQWEAGLKAVERGEQAPDVFMGGIEQMVSDLVAQYSAVKADTSLFQQREVIGKCPRCGSDVLEGKKNFYCSNRECQFSMWKDDRFFTSKHKELTKPMAAALLKNGRIKMKGLFSEKKGVLYDAVVVLADTGEKYVNYKIELPPRPKTKGKE</sequence>
<dbReference type="InterPro" id="IPR005738">
    <property type="entry name" value="TopoIII"/>
</dbReference>
<evidence type="ECO:0000256" key="5">
    <source>
        <dbReference type="ARBA" id="ARBA00022842"/>
    </source>
</evidence>
<evidence type="ECO:0000256" key="6">
    <source>
        <dbReference type="ARBA" id="ARBA00023029"/>
    </source>
</evidence>
<dbReference type="InterPro" id="IPR013825">
    <property type="entry name" value="Topo_IA_cen_sub2"/>
</dbReference>
<evidence type="ECO:0000256" key="12">
    <source>
        <dbReference type="ARBA" id="ARBA00032877"/>
    </source>
</evidence>
<dbReference type="SMART" id="SM00437">
    <property type="entry name" value="TOP1Ac"/>
    <property type="match status" value="1"/>
</dbReference>
<dbReference type="PROSITE" id="PS52039">
    <property type="entry name" value="TOPO_IA_2"/>
    <property type="match status" value="1"/>
</dbReference>
<name>A0A329UIY2_9FIRM</name>
<dbReference type="GO" id="GO:0006310">
    <property type="term" value="P:DNA recombination"/>
    <property type="evidence" value="ECO:0007669"/>
    <property type="project" value="TreeGrafter"/>
</dbReference>
<dbReference type="SMART" id="SM00436">
    <property type="entry name" value="TOP1Bc"/>
    <property type="match status" value="1"/>
</dbReference>
<accession>A0A329UIY2</accession>
<evidence type="ECO:0000256" key="11">
    <source>
        <dbReference type="ARBA" id="ARBA00032235"/>
    </source>
</evidence>
<dbReference type="InterPro" id="IPR013826">
    <property type="entry name" value="Topo_IA_cen_sub3"/>
</dbReference>
<evidence type="ECO:0000313" key="16">
    <source>
        <dbReference type="Proteomes" id="UP000251281"/>
    </source>
</evidence>
<dbReference type="CDD" id="cd03362">
    <property type="entry name" value="TOPRIM_TopoIA_TopoIII"/>
    <property type="match status" value="1"/>
</dbReference>
<evidence type="ECO:0000256" key="7">
    <source>
        <dbReference type="ARBA" id="ARBA00023125"/>
    </source>
</evidence>
<evidence type="ECO:0000256" key="8">
    <source>
        <dbReference type="ARBA" id="ARBA00023235"/>
    </source>
</evidence>
<comment type="caution">
    <text evidence="15">The sequence shown here is derived from an EMBL/GenBank/DDBJ whole genome shotgun (WGS) entry which is preliminary data.</text>
</comment>
<feature type="domain" description="Topo IA-type catalytic" evidence="14">
    <location>
        <begin position="151"/>
        <end position="581"/>
    </location>
</feature>
<dbReference type="InterPro" id="IPR006171">
    <property type="entry name" value="TOPRIM_dom"/>
</dbReference>
<comment type="catalytic activity">
    <reaction evidence="1">
        <text>ATP-independent breakage of single-stranded DNA, followed by passage and rejoining.</text>
        <dbReference type="EC" id="5.6.2.1"/>
    </reaction>
</comment>
<feature type="domain" description="Toprim" evidence="13">
    <location>
        <begin position="1"/>
        <end position="134"/>
    </location>
</feature>
<dbReference type="InterPro" id="IPR003601">
    <property type="entry name" value="Topo_IA_2"/>
</dbReference>
<dbReference type="PANTHER" id="PTHR11390:SF21">
    <property type="entry name" value="DNA TOPOISOMERASE 3-ALPHA"/>
    <property type="match status" value="1"/>
</dbReference>
<dbReference type="CDD" id="cd00186">
    <property type="entry name" value="TOP1Ac"/>
    <property type="match status" value="1"/>
</dbReference>
<dbReference type="NCBIfam" id="NF005829">
    <property type="entry name" value="PRK07726.1"/>
    <property type="match status" value="1"/>
</dbReference>
<protein>
    <recommendedName>
        <fullName evidence="3">DNA topoisomerase</fullName>
        <ecNumber evidence="3">5.6.2.1</ecNumber>
    </recommendedName>
    <alternativeName>
        <fullName evidence="12">Omega-protein</fullName>
    </alternativeName>
    <alternativeName>
        <fullName evidence="11">Relaxing enzyme</fullName>
    </alternativeName>
    <alternativeName>
        <fullName evidence="9">Swivelase</fullName>
    </alternativeName>
    <alternativeName>
        <fullName evidence="10">Untwisting enzyme</fullName>
    </alternativeName>
</protein>
<dbReference type="PROSITE" id="PS00396">
    <property type="entry name" value="TOPO_IA_1"/>
    <property type="match status" value="1"/>
</dbReference>
<dbReference type="SUPFAM" id="SSF56712">
    <property type="entry name" value="Prokaryotic type I DNA topoisomerase"/>
    <property type="match status" value="1"/>
</dbReference>
<evidence type="ECO:0000256" key="2">
    <source>
        <dbReference type="ARBA" id="ARBA00009446"/>
    </source>
</evidence>
<dbReference type="Proteomes" id="UP000251281">
    <property type="component" value="Unassembled WGS sequence"/>
</dbReference>
<dbReference type="SMART" id="SM00493">
    <property type="entry name" value="TOPRIM"/>
    <property type="match status" value="1"/>
</dbReference>
<keyword evidence="6" id="KW-0799">Topoisomerase</keyword>
<dbReference type="Pfam" id="PF01751">
    <property type="entry name" value="Toprim"/>
    <property type="match status" value="1"/>
</dbReference>
<dbReference type="GO" id="GO:0043597">
    <property type="term" value="C:cytoplasmic replication fork"/>
    <property type="evidence" value="ECO:0007669"/>
    <property type="project" value="TreeGrafter"/>
</dbReference>
<reference evidence="15 16" key="1">
    <citation type="submission" date="2018-02" db="EMBL/GenBank/DDBJ databases">
        <title>Complete genome sequencing of Faecalibacterium prausnitzii strains isolated from the human gut.</title>
        <authorList>
            <person name="Fitzgerald B.C."/>
            <person name="Shkoporov A.N."/>
            <person name="Ross P.R."/>
            <person name="Hill C."/>
        </authorList>
    </citation>
    <scope>NUCLEOTIDE SEQUENCE [LARGE SCALE GENOMIC DNA]</scope>
    <source>
        <strain evidence="15 16">APC923/51-1</strain>
    </source>
</reference>
<dbReference type="InterPro" id="IPR013497">
    <property type="entry name" value="Topo_IA_cen"/>
</dbReference>
<keyword evidence="8 15" id="KW-0413">Isomerase</keyword>
<dbReference type="InterPro" id="IPR000380">
    <property type="entry name" value="Topo_IA"/>
</dbReference>
<comment type="similarity">
    <text evidence="2">Belongs to the type IA topoisomerase family.</text>
</comment>